<evidence type="ECO:0000259" key="1">
    <source>
        <dbReference type="PROSITE" id="PS50181"/>
    </source>
</evidence>
<dbReference type="AlphaFoldDB" id="A0AAV6I5Q8"/>
<reference evidence="2" key="1">
    <citation type="submission" date="2020-08" db="EMBL/GenBank/DDBJ databases">
        <title>Plant Genome Project.</title>
        <authorList>
            <person name="Zhang R.-G."/>
        </authorList>
    </citation>
    <scope>NUCLEOTIDE SEQUENCE</scope>
    <source>
        <strain evidence="2">WSP0</strain>
        <tissue evidence="2">Leaf</tissue>
    </source>
</reference>
<dbReference type="InterPro" id="IPR017451">
    <property type="entry name" value="F-box-assoc_interact_dom"/>
</dbReference>
<organism evidence="2 3">
    <name type="scientific">Rhododendron griersonianum</name>
    <dbReference type="NCBI Taxonomy" id="479676"/>
    <lineage>
        <taxon>Eukaryota</taxon>
        <taxon>Viridiplantae</taxon>
        <taxon>Streptophyta</taxon>
        <taxon>Embryophyta</taxon>
        <taxon>Tracheophyta</taxon>
        <taxon>Spermatophyta</taxon>
        <taxon>Magnoliopsida</taxon>
        <taxon>eudicotyledons</taxon>
        <taxon>Gunneridae</taxon>
        <taxon>Pentapetalae</taxon>
        <taxon>asterids</taxon>
        <taxon>Ericales</taxon>
        <taxon>Ericaceae</taxon>
        <taxon>Ericoideae</taxon>
        <taxon>Rhodoreae</taxon>
        <taxon>Rhododendron</taxon>
    </lineage>
</organism>
<dbReference type="SMART" id="SM00256">
    <property type="entry name" value="FBOX"/>
    <property type="match status" value="1"/>
</dbReference>
<keyword evidence="3" id="KW-1185">Reference proteome</keyword>
<protein>
    <recommendedName>
        <fullName evidence="1">F-box domain-containing protein</fullName>
    </recommendedName>
</protein>
<dbReference type="Pfam" id="PF08268">
    <property type="entry name" value="FBA_3"/>
    <property type="match status" value="1"/>
</dbReference>
<dbReference type="PROSITE" id="PS50181">
    <property type="entry name" value="FBOX"/>
    <property type="match status" value="1"/>
</dbReference>
<evidence type="ECO:0000313" key="2">
    <source>
        <dbReference type="EMBL" id="KAG5522000.1"/>
    </source>
</evidence>
<dbReference type="NCBIfam" id="TIGR01640">
    <property type="entry name" value="F_box_assoc_1"/>
    <property type="match status" value="1"/>
</dbReference>
<sequence>MSNKKGTLRFSSSNTCGITNEGYLPREILEDILTRLPAKMVGQCKCICKYWRALIEEPSFVELHHFRSKSRPGGCYRVIYLTTGDFQNIHFFSANYEGGLAQPLFTYLKSGSCEVEASVNGLLCWYLEVSESILIMNPTTKELITLPPFTRPANHVRYAGPLVSFGFDPSTKQYKVLNMYHVLKERHGQLEHSHCECEIFTLGTHSWRKIDIVPQASHLEFGSRGVCVGGVIHWRNSWYYSICSRTVDGEVVVAFDLKEERFRVFSLPREFPHTRCLVELGGHLAACEKSFLELPENVPVELWILEDYDNWDWVKERITLPRDIVRPPIYTNGAIQAGEILLHVLLTLLPVSTDMEVYYYGRNKRSLRKIEITGLSLPNPVYKGVFNLVENLVSLRDI</sequence>
<proteinExistence type="predicted"/>
<accession>A0AAV6I5Q8</accession>
<dbReference type="Proteomes" id="UP000823749">
    <property type="component" value="Chromosome 12"/>
</dbReference>
<evidence type="ECO:0000313" key="3">
    <source>
        <dbReference type="Proteomes" id="UP000823749"/>
    </source>
</evidence>
<dbReference type="SUPFAM" id="SSF81383">
    <property type="entry name" value="F-box domain"/>
    <property type="match status" value="1"/>
</dbReference>
<dbReference type="InterPro" id="IPR001810">
    <property type="entry name" value="F-box_dom"/>
</dbReference>
<dbReference type="Gene3D" id="1.20.1280.50">
    <property type="match status" value="1"/>
</dbReference>
<feature type="domain" description="F-box" evidence="1">
    <location>
        <begin position="18"/>
        <end position="63"/>
    </location>
</feature>
<name>A0AAV6I5Q8_9ERIC</name>
<dbReference type="Pfam" id="PF12937">
    <property type="entry name" value="F-box-like"/>
    <property type="match status" value="1"/>
</dbReference>
<dbReference type="PANTHER" id="PTHR31111">
    <property type="entry name" value="BNAA05G37150D PROTEIN-RELATED"/>
    <property type="match status" value="1"/>
</dbReference>
<dbReference type="PANTHER" id="PTHR31111:SF136">
    <property type="entry name" value="F-BOX ASSOCIATED DOMAIN-CONTAINING PROTEIN"/>
    <property type="match status" value="1"/>
</dbReference>
<dbReference type="CDD" id="cd22157">
    <property type="entry name" value="F-box_AtFBW1-like"/>
    <property type="match status" value="1"/>
</dbReference>
<gene>
    <name evidence="2" type="ORF">RHGRI_034273</name>
</gene>
<comment type="caution">
    <text evidence="2">The sequence shown here is derived from an EMBL/GenBank/DDBJ whole genome shotgun (WGS) entry which is preliminary data.</text>
</comment>
<dbReference type="InterPro" id="IPR036047">
    <property type="entry name" value="F-box-like_dom_sf"/>
</dbReference>
<dbReference type="EMBL" id="JACTNZ010000012">
    <property type="protein sequence ID" value="KAG5522000.1"/>
    <property type="molecule type" value="Genomic_DNA"/>
</dbReference>
<dbReference type="InterPro" id="IPR013187">
    <property type="entry name" value="F-box-assoc_dom_typ3"/>
</dbReference>